<feature type="domain" description="RNA polymerase sigma factor 70 region 4 type 2" evidence="1">
    <location>
        <begin position="2"/>
        <end position="33"/>
    </location>
</feature>
<accession>A0A645EI05</accession>
<protein>
    <recommendedName>
        <fullName evidence="1">RNA polymerase sigma factor 70 region 4 type 2 domain-containing protein</fullName>
    </recommendedName>
</protein>
<dbReference type="Gene3D" id="3.30.1190.10">
    <property type="entry name" value="DNA-binding protein Tfx superfamily, archaea"/>
    <property type="match status" value="1"/>
</dbReference>
<dbReference type="GO" id="GO:0006352">
    <property type="term" value="P:DNA-templated transcription initiation"/>
    <property type="evidence" value="ECO:0007669"/>
    <property type="project" value="InterPro"/>
</dbReference>
<name>A0A645EI05_9ZZZZ</name>
<dbReference type="InterPro" id="IPR013249">
    <property type="entry name" value="RNA_pol_sigma70_r4_t2"/>
</dbReference>
<proteinExistence type="predicted"/>
<dbReference type="GO" id="GO:0003677">
    <property type="term" value="F:DNA binding"/>
    <property type="evidence" value="ECO:0007669"/>
    <property type="project" value="InterPro"/>
</dbReference>
<gene>
    <name evidence="2" type="ORF">SDC9_148100</name>
</gene>
<reference evidence="2" key="1">
    <citation type="submission" date="2019-08" db="EMBL/GenBank/DDBJ databases">
        <authorList>
            <person name="Kucharzyk K."/>
            <person name="Murdoch R.W."/>
            <person name="Higgins S."/>
            <person name="Loffler F."/>
        </authorList>
    </citation>
    <scope>NUCLEOTIDE SEQUENCE</scope>
</reference>
<evidence type="ECO:0000313" key="2">
    <source>
        <dbReference type="EMBL" id="MPN00902.1"/>
    </source>
</evidence>
<dbReference type="GO" id="GO:0016987">
    <property type="term" value="F:sigma factor activity"/>
    <property type="evidence" value="ECO:0007669"/>
    <property type="project" value="InterPro"/>
</dbReference>
<dbReference type="InterPro" id="IPR036657">
    <property type="entry name" value="Tfx_DNA-bd_sf_arc"/>
</dbReference>
<dbReference type="EMBL" id="VSSQ01046932">
    <property type="protein sequence ID" value="MPN00902.1"/>
    <property type="molecule type" value="Genomic_DNA"/>
</dbReference>
<organism evidence="2">
    <name type="scientific">bioreactor metagenome</name>
    <dbReference type="NCBI Taxonomy" id="1076179"/>
    <lineage>
        <taxon>unclassified sequences</taxon>
        <taxon>metagenomes</taxon>
        <taxon>ecological metagenomes</taxon>
    </lineage>
</organism>
<dbReference type="Pfam" id="PF08281">
    <property type="entry name" value="Sigma70_r4_2"/>
    <property type="match status" value="1"/>
</dbReference>
<comment type="caution">
    <text evidence="2">The sequence shown here is derived from an EMBL/GenBank/DDBJ whole genome shotgun (WGS) entry which is preliminary data.</text>
</comment>
<dbReference type="InterPro" id="IPR013324">
    <property type="entry name" value="RNA_pol_sigma_r3/r4-like"/>
</dbReference>
<dbReference type="AlphaFoldDB" id="A0A645EI05"/>
<evidence type="ECO:0000259" key="1">
    <source>
        <dbReference type="Pfam" id="PF08281"/>
    </source>
</evidence>
<sequence length="43" mass="5128">MRIQGFKYAEIGYKLLISRKDVDNTVQRARKKIRKAIAQIDEY</sequence>
<dbReference type="SUPFAM" id="SSF88659">
    <property type="entry name" value="Sigma3 and sigma4 domains of RNA polymerase sigma factors"/>
    <property type="match status" value="1"/>
</dbReference>